<dbReference type="PANTHER" id="PTHR42966">
    <property type="entry name" value="N-ACETYLNEURAMINATE SYNTHASE"/>
    <property type="match status" value="1"/>
</dbReference>
<dbReference type="SMART" id="SM00858">
    <property type="entry name" value="SAF"/>
    <property type="match status" value="1"/>
</dbReference>
<dbReference type="Gene3D" id="3.20.20.70">
    <property type="entry name" value="Aldolase class I"/>
    <property type="match status" value="1"/>
</dbReference>
<evidence type="ECO:0000259" key="1">
    <source>
        <dbReference type="PROSITE" id="PS50844"/>
    </source>
</evidence>
<dbReference type="CDD" id="cd11615">
    <property type="entry name" value="SAF_NeuB_like"/>
    <property type="match status" value="1"/>
</dbReference>
<dbReference type="GeneID" id="90590516"/>
<dbReference type="EC" id="2.5.1.101" evidence="2"/>
<dbReference type="Gene3D" id="3.20.20.150">
    <property type="entry name" value="Divalent-metal-dependent TIM barrel enzymes"/>
    <property type="match status" value="1"/>
</dbReference>
<reference evidence="2 3" key="1">
    <citation type="submission" date="2022-09" db="EMBL/GenBank/DDBJ databases">
        <title>Xylan utilization by haloarchaea-nanohaloarchaea associations.</title>
        <authorList>
            <person name="Yakimov M."/>
        </authorList>
    </citation>
    <scope>NUCLEOTIDE SEQUENCE [LARGE SCALE GENOMIC DNA]</scope>
    <source>
        <strain evidence="2 3">SVXNc</strain>
    </source>
</reference>
<evidence type="ECO:0000313" key="3">
    <source>
        <dbReference type="Proteomes" id="UP001218034"/>
    </source>
</evidence>
<evidence type="ECO:0000313" key="2">
    <source>
        <dbReference type="EMBL" id="WEL20069.1"/>
    </source>
</evidence>
<dbReference type="PANTHER" id="PTHR42966:SF3">
    <property type="entry name" value="BLR5971 PROTEIN"/>
    <property type="match status" value="1"/>
</dbReference>
<dbReference type="InterPro" id="IPR036732">
    <property type="entry name" value="AFP_Neu5c_C_sf"/>
</dbReference>
<dbReference type="InterPro" id="IPR057736">
    <property type="entry name" value="SAF_PseI/NeuA/NeuB"/>
</dbReference>
<proteinExistence type="predicted"/>
<dbReference type="InterPro" id="IPR013132">
    <property type="entry name" value="PseI/NeuA/B-like_N"/>
</dbReference>
<dbReference type="PROSITE" id="PS50844">
    <property type="entry name" value="AFP_LIKE"/>
    <property type="match status" value="1"/>
</dbReference>
<organism evidence="2 3">
    <name type="scientific">Candidatus Nanohalococcus occultus</name>
    <dbReference type="NCBI Taxonomy" id="2978047"/>
    <lineage>
        <taxon>Archaea</taxon>
        <taxon>Candidatus Nanohalarchaeota</taxon>
        <taxon>Candidatus Nanohalarchaeota incertae sedis</taxon>
        <taxon>Candidatus Nanohalococcus</taxon>
    </lineage>
</organism>
<dbReference type="SUPFAM" id="SSF51269">
    <property type="entry name" value="AFP III-like domain"/>
    <property type="match status" value="1"/>
</dbReference>
<dbReference type="InterPro" id="IPR036237">
    <property type="entry name" value="Xyl_isomerase-like_sf"/>
</dbReference>
<dbReference type="Pfam" id="PF03102">
    <property type="entry name" value="NeuB"/>
    <property type="match status" value="1"/>
</dbReference>
<keyword evidence="2" id="KW-0808">Transferase</keyword>
<dbReference type="Pfam" id="PF01261">
    <property type="entry name" value="AP_endonuc_2"/>
    <property type="match status" value="1"/>
</dbReference>
<dbReference type="InterPro" id="IPR013022">
    <property type="entry name" value="Xyl_isomerase-like_TIM-brl"/>
</dbReference>
<accession>A0ABY8CFT7</accession>
<dbReference type="Gene3D" id="3.90.1210.10">
    <property type="entry name" value="Antifreeze-like/N-acetylneuraminic acid synthase C-terminal domain"/>
    <property type="match status" value="1"/>
</dbReference>
<dbReference type="InterPro" id="IPR013974">
    <property type="entry name" value="SAF"/>
</dbReference>
<sequence>MKIGTKEISENSDPYIIAEAGINHNGSIQTAKELIDVAKNSGADAVKFQKRELEETYVEDIVKDPAIAEMGVEYTVSNLKEVVLSDAQFRELAEYARNAGIDFLCSPWDESSVEFLESIDMPAYKIGSPDMTNFVLLEKIIETEKPIIISTGMSDEEEIDKTVDFLERHNAEFAVLHCRSTYPAPFHNLNLNFMNKLMEKYDAPIGYSGHERGIAISAAAATMGASIIERHFTLDRTMEGPDHSASLEPTGLKKLVRDIENIEESKGSEVRYMTRGEYNNRVSLSKSLVASRKIDKGQEIKREDLTAKSPAKGISPQELYNIVGEKAQRNLSEDQIIQWEDIEKKEERRYDTSLEDWGVVVRFSDIEGSDWGDPDVYEFRVNGADLEEEIEISDHKDKRLTVHAPEQKGHDIVDLSSTTEDERKRAEEIIQNLIDKVRNEIKPHFSKENDPMIVIHPGGITSEKMVLDQTEEMNKQLAKTMDNLDDEGVELLLENMPPLPWIYGGQQYHNNFMRADEIAEYCEKHNQKICYDTAHAKLWCNYSDTSLKEHMEKLKPHIEYLHIADAAGVDGEGLQIEEGEIDWKELAPILNTLNVPKTTEIWRGHEKNAEGFKKAAKRLENFLN</sequence>
<dbReference type="Proteomes" id="UP001218034">
    <property type="component" value="Chromosome"/>
</dbReference>
<gene>
    <name evidence="2" type="primary">neuB</name>
    <name evidence="2" type="ORF">SVXNc_1078</name>
</gene>
<dbReference type="Pfam" id="PF08666">
    <property type="entry name" value="SAF"/>
    <property type="match status" value="1"/>
</dbReference>
<protein>
    <submittedName>
        <fullName evidence="2">N-acetylneuraminate synthase</fullName>
        <ecNumber evidence="2">2.5.1.101</ecNumber>
    </submittedName>
</protein>
<dbReference type="InterPro" id="IPR051690">
    <property type="entry name" value="PseI-like"/>
</dbReference>
<dbReference type="RefSeq" id="WP_347721896.1">
    <property type="nucleotide sequence ID" value="NZ_CP104395.1"/>
</dbReference>
<dbReference type="SUPFAM" id="SSF51569">
    <property type="entry name" value="Aldolase"/>
    <property type="match status" value="1"/>
</dbReference>
<dbReference type="GO" id="GO:0016740">
    <property type="term" value="F:transferase activity"/>
    <property type="evidence" value="ECO:0007669"/>
    <property type="project" value="UniProtKB-KW"/>
</dbReference>
<dbReference type="SUPFAM" id="SSF51658">
    <property type="entry name" value="Xylose isomerase-like"/>
    <property type="match status" value="1"/>
</dbReference>
<feature type="domain" description="AFP-like" evidence="1">
    <location>
        <begin position="287"/>
        <end position="345"/>
    </location>
</feature>
<name>A0ABY8CFT7_9ARCH</name>
<keyword evidence="3" id="KW-1185">Reference proteome</keyword>
<dbReference type="InterPro" id="IPR006190">
    <property type="entry name" value="SAF_AFP_Neu5Ac"/>
</dbReference>
<dbReference type="EMBL" id="CP104395">
    <property type="protein sequence ID" value="WEL20069.1"/>
    <property type="molecule type" value="Genomic_DNA"/>
</dbReference>
<dbReference type="InterPro" id="IPR013785">
    <property type="entry name" value="Aldolase_TIM"/>
</dbReference>